<dbReference type="Proteomes" id="UP001221898">
    <property type="component" value="Unassembled WGS sequence"/>
</dbReference>
<feature type="region of interest" description="Disordered" evidence="1">
    <location>
        <begin position="1"/>
        <end position="68"/>
    </location>
</feature>
<comment type="caution">
    <text evidence="2">The sequence shown here is derived from an EMBL/GenBank/DDBJ whole genome shotgun (WGS) entry which is preliminary data.</text>
</comment>
<evidence type="ECO:0000313" key="3">
    <source>
        <dbReference type="Proteomes" id="UP001221898"/>
    </source>
</evidence>
<dbReference type="EMBL" id="JAINUG010000132">
    <property type="protein sequence ID" value="KAJ8393847.1"/>
    <property type="molecule type" value="Genomic_DNA"/>
</dbReference>
<gene>
    <name evidence="2" type="ORF">AAFF_G00055760</name>
</gene>
<protein>
    <submittedName>
        <fullName evidence="2">Uncharacterized protein</fullName>
    </submittedName>
</protein>
<keyword evidence="3" id="KW-1185">Reference proteome</keyword>
<dbReference type="AlphaFoldDB" id="A0AAD7S152"/>
<proteinExistence type="predicted"/>
<sequence length="125" mass="13076">MHISPPGNWRLQLASSDHDKDTGALSSQTPGDCRSVTSTRNENKQGASDHLAGRGLPPPLPEMSRLRSISVETRPTSFVGMRARPLIGADIDVSLALAAASALCGEMPCASPPGPTLSSALYILL</sequence>
<accession>A0AAD7S152</accession>
<reference evidence="2" key="1">
    <citation type="journal article" date="2023" name="Science">
        <title>Genome structures resolve the early diversification of teleost fishes.</title>
        <authorList>
            <person name="Parey E."/>
            <person name="Louis A."/>
            <person name="Montfort J."/>
            <person name="Bouchez O."/>
            <person name="Roques C."/>
            <person name="Iampietro C."/>
            <person name="Lluch J."/>
            <person name="Castinel A."/>
            <person name="Donnadieu C."/>
            <person name="Desvignes T."/>
            <person name="Floi Bucao C."/>
            <person name="Jouanno E."/>
            <person name="Wen M."/>
            <person name="Mejri S."/>
            <person name="Dirks R."/>
            <person name="Jansen H."/>
            <person name="Henkel C."/>
            <person name="Chen W.J."/>
            <person name="Zahm M."/>
            <person name="Cabau C."/>
            <person name="Klopp C."/>
            <person name="Thompson A.W."/>
            <person name="Robinson-Rechavi M."/>
            <person name="Braasch I."/>
            <person name="Lecointre G."/>
            <person name="Bobe J."/>
            <person name="Postlethwait J.H."/>
            <person name="Berthelot C."/>
            <person name="Roest Crollius H."/>
            <person name="Guiguen Y."/>
        </authorList>
    </citation>
    <scope>NUCLEOTIDE SEQUENCE</scope>
    <source>
        <strain evidence="2">NC1722</strain>
    </source>
</reference>
<feature type="compositionally biased region" description="Polar residues" evidence="1">
    <location>
        <begin position="24"/>
        <end position="46"/>
    </location>
</feature>
<evidence type="ECO:0000313" key="2">
    <source>
        <dbReference type="EMBL" id="KAJ8393847.1"/>
    </source>
</evidence>
<name>A0AAD7S152_9TELE</name>
<organism evidence="2 3">
    <name type="scientific">Aldrovandia affinis</name>
    <dbReference type="NCBI Taxonomy" id="143900"/>
    <lineage>
        <taxon>Eukaryota</taxon>
        <taxon>Metazoa</taxon>
        <taxon>Chordata</taxon>
        <taxon>Craniata</taxon>
        <taxon>Vertebrata</taxon>
        <taxon>Euteleostomi</taxon>
        <taxon>Actinopterygii</taxon>
        <taxon>Neopterygii</taxon>
        <taxon>Teleostei</taxon>
        <taxon>Notacanthiformes</taxon>
        <taxon>Halosauridae</taxon>
        <taxon>Aldrovandia</taxon>
    </lineage>
</organism>
<evidence type="ECO:0000256" key="1">
    <source>
        <dbReference type="SAM" id="MobiDB-lite"/>
    </source>
</evidence>